<dbReference type="EMBL" id="KB456266">
    <property type="protein sequence ID" value="EMF11356.1"/>
    <property type="molecule type" value="Genomic_DNA"/>
</dbReference>
<dbReference type="OMA" id="DPYTGPS"/>
<comment type="subcellular location">
    <subcellularLocation>
        <location evidence="1">Mitochondrion</location>
    </subcellularLocation>
</comment>
<reference evidence="8 9" key="1">
    <citation type="journal article" date="2012" name="PLoS Pathog.">
        <title>Diverse lifestyles and strategies of plant pathogenesis encoded in the genomes of eighteen Dothideomycetes fungi.</title>
        <authorList>
            <person name="Ohm R.A."/>
            <person name="Feau N."/>
            <person name="Henrissat B."/>
            <person name="Schoch C.L."/>
            <person name="Horwitz B.A."/>
            <person name="Barry K.W."/>
            <person name="Condon B.J."/>
            <person name="Copeland A.C."/>
            <person name="Dhillon B."/>
            <person name="Glaser F."/>
            <person name="Hesse C.N."/>
            <person name="Kosti I."/>
            <person name="LaButti K."/>
            <person name="Lindquist E.A."/>
            <person name="Lucas S."/>
            <person name="Salamov A.A."/>
            <person name="Bradshaw R.E."/>
            <person name="Ciuffetti L."/>
            <person name="Hamelin R.C."/>
            <person name="Kema G.H.J."/>
            <person name="Lawrence C."/>
            <person name="Scott J.A."/>
            <person name="Spatafora J.W."/>
            <person name="Turgeon B.G."/>
            <person name="de Wit P.J.G.M."/>
            <person name="Zhong S."/>
            <person name="Goodwin S.B."/>
            <person name="Grigoriev I.V."/>
        </authorList>
    </citation>
    <scope>NUCLEOTIDE SEQUENCE [LARGE SCALE GENOMIC DNA]</scope>
    <source>
        <strain evidence="8 9">SO2202</strain>
    </source>
</reference>
<evidence type="ECO:0000256" key="4">
    <source>
        <dbReference type="ARBA" id="ARBA00023128"/>
    </source>
</evidence>
<evidence type="ECO:0000256" key="5">
    <source>
        <dbReference type="ARBA" id="ARBA00023274"/>
    </source>
</evidence>
<feature type="compositionally biased region" description="Basic and acidic residues" evidence="7">
    <location>
        <begin position="59"/>
        <end position="74"/>
    </location>
</feature>
<keyword evidence="3" id="KW-0689">Ribosomal protein</keyword>
<dbReference type="Proteomes" id="UP000016931">
    <property type="component" value="Unassembled WGS sequence"/>
</dbReference>
<keyword evidence="9" id="KW-1185">Reference proteome</keyword>
<evidence type="ECO:0000256" key="3">
    <source>
        <dbReference type="ARBA" id="ARBA00022980"/>
    </source>
</evidence>
<keyword evidence="5" id="KW-0687">Ribonucleoprotein</keyword>
<dbReference type="GO" id="GO:1990904">
    <property type="term" value="C:ribonucleoprotein complex"/>
    <property type="evidence" value="ECO:0007669"/>
    <property type="project" value="UniProtKB-KW"/>
</dbReference>
<dbReference type="RefSeq" id="XP_016759477.1">
    <property type="nucleotide sequence ID" value="XM_016908136.1"/>
</dbReference>
<dbReference type="GO" id="GO:0005840">
    <property type="term" value="C:ribosome"/>
    <property type="evidence" value="ECO:0007669"/>
    <property type="project" value="UniProtKB-KW"/>
</dbReference>
<proteinExistence type="inferred from homology"/>
<dbReference type="eggNOG" id="ENOG502S9FC">
    <property type="taxonomic scope" value="Eukaryota"/>
</dbReference>
<evidence type="ECO:0000313" key="8">
    <source>
        <dbReference type="EMBL" id="EMF11356.1"/>
    </source>
</evidence>
<organism evidence="8 9">
    <name type="scientific">Sphaerulina musiva (strain SO2202)</name>
    <name type="common">Poplar stem canker fungus</name>
    <name type="synonym">Septoria musiva</name>
    <dbReference type="NCBI Taxonomy" id="692275"/>
    <lineage>
        <taxon>Eukaryota</taxon>
        <taxon>Fungi</taxon>
        <taxon>Dikarya</taxon>
        <taxon>Ascomycota</taxon>
        <taxon>Pezizomycotina</taxon>
        <taxon>Dothideomycetes</taxon>
        <taxon>Dothideomycetidae</taxon>
        <taxon>Mycosphaerellales</taxon>
        <taxon>Mycosphaerellaceae</taxon>
        <taxon>Sphaerulina</taxon>
    </lineage>
</organism>
<comment type="similarity">
    <text evidence="2">Belongs to the mitochondrion-specific ribosomal protein mL50 family.</text>
</comment>
<dbReference type="Pfam" id="PF10501">
    <property type="entry name" value="Ribosomal_L50"/>
    <property type="match status" value="1"/>
</dbReference>
<evidence type="ECO:0000256" key="7">
    <source>
        <dbReference type="SAM" id="MobiDB-lite"/>
    </source>
</evidence>
<dbReference type="STRING" id="692275.M3CE82"/>
<name>M3CE82_SPHMS</name>
<evidence type="ECO:0000256" key="2">
    <source>
        <dbReference type="ARBA" id="ARBA00008860"/>
    </source>
</evidence>
<protein>
    <recommendedName>
        <fullName evidence="6">Large ribosomal subunit protein mL50</fullName>
    </recommendedName>
</protein>
<evidence type="ECO:0000313" key="9">
    <source>
        <dbReference type="Proteomes" id="UP000016931"/>
    </source>
</evidence>
<gene>
    <name evidence="8" type="ORF">SEPMUDRAFT_164869</name>
</gene>
<dbReference type="AlphaFoldDB" id="M3CE82"/>
<accession>M3CE82</accession>
<feature type="region of interest" description="Disordered" evidence="7">
    <location>
        <begin position="59"/>
        <end position="94"/>
    </location>
</feature>
<keyword evidence="4" id="KW-0496">Mitochondrion</keyword>
<dbReference type="HOGENOM" id="CLU_057359_0_0_1"/>
<evidence type="ECO:0000256" key="6">
    <source>
        <dbReference type="ARBA" id="ARBA00035183"/>
    </source>
</evidence>
<dbReference type="OrthoDB" id="6220758at2759"/>
<evidence type="ECO:0000256" key="1">
    <source>
        <dbReference type="ARBA" id="ARBA00004173"/>
    </source>
</evidence>
<dbReference type="GeneID" id="27905273"/>
<dbReference type="GO" id="GO:0005739">
    <property type="term" value="C:mitochondrion"/>
    <property type="evidence" value="ECO:0007669"/>
    <property type="project" value="UniProtKB-SubCell"/>
</dbReference>
<dbReference type="InterPro" id="IPR018305">
    <property type="entry name" value="Ribosomal_m50"/>
</dbReference>
<sequence length="386" mass="43522">MRHIRAAEHAWNATAGASKQQYVCRSCIAQAARQLHTTSRRDAPDDFFKRISKTIFGDKKAEEKQKRLREEAQARGDSLQKGNSTEGPSRVKFNGVPYERAARIDPATNKEYVPSATWGGLERVGGEQWVRKRLDMGEQYAGFVPSKKTDLTNVEWQRLLHSVVVEIAALQQAGRSPMEVCNAHPQGSLIEHTTKAQLSQLNDGALQVRFASAQDQEAVLAGIESGNPLRIPETPKQKIDLEQARAKPEDLATELTQIRSSESDVDWVDISLQDVELKLAISKRVMQLSGKRIPDIQLNNAKTLGDIYNAFKTKERAKKLAHAPELQELAKTLPNVTVYKSRRTPVHKEKRIGRWKVIEEELAVRDLPIFGSRWQNAKEGLRLQER</sequence>